<dbReference type="Pfam" id="PF13439">
    <property type="entry name" value="Glyco_transf_4"/>
    <property type="match status" value="1"/>
</dbReference>
<dbReference type="Proteomes" id="UP000219439">
    <property type="component" value="Unassembled WGS sequence"/>
</dbReference>
<dbReference type="InterPro" id="IPR028098">
    <property type="entry name" value="Glyco_trans_4-like_N"/>
</dbReference>
<dbReference type="Pfam" id="PF00534">
    <property type="entry name" value="Glycos_transf_1"/>
    <property type="match status" value="1"/>
</dbReference>
<dbReference type="Gene3D" id="3.40.50.2000">
    <property type="entry name" value="Glycogen Phosphorylase B"/>
    <property type="match status" value="2"/>
</dbReference>
<evidence type="ECO:0000313" key="4">
    <source>
        <dbReference type="EMBL" id="SNZ19711.1"/>
    </source>
</evidence>
<protein>
    <submittedName>
        <fullName evidence="4">Glycosyltransferase Family 4</fullName>
    </submittedName>
</protein>
<accession>A0A285PIM5</accession>
<gene>
    <name evidence="4" type="ORF">SAMN06265368_2803</name>
</gene>
<sequence length="354" mass="39406">MVDMTIAIVLPRAMVFSPKGATSIDLVAKDLLFHSRLKDQTVVYGPDIVEPFDGFQFVGLKASNQRQRDRELVEHLKSQKPSCVVVHQYVQTAALIASKLPDSRVILHRHGLLKKRKNALARFVKSRSYRKLSHIIFVSNFIRGSFLEDFPSLRERSLVLYNGVDTTTWCPSAEKKKQVVYIGRARTDKGILPLIEGFRKANFSDWRLKLICAVQTEEEADFYRDLQAKTANDSVIELVANYSIDQVRDCLAESLVAISPSIVKEGFSRALIEAMSCGCASIGTLSGGMAEAAGDAAYVLQGVDMNSIAEAFEDLLADPEKIGHFGKLGRDHVCANFDIGKMSNAYDEILEHFE</sequence>
<keyword evidence="5" id="KW-1185">Reference proteome</keyword>
<dbReference type="SUPFAM" id="SSF53756">
    <property type="entry name" value="UDP-Glycosyltransferase/glycogen phosphorylase"/>
    <property type="match status" value="1"/>
</dbReference>
<feature type="domain" description="Glycosyl transferase family 1" evidence="2">
    <location>
        <begin position="173"/>
        <end position="330"/>
    </location>
</feature>
<dbReference type="AlphaFoldDB" id="A0A285PIM5"/>
<dbReference type="EMBL" id="OBEL01000003">
    <property type="protein sequence ID" value="SNZ19711.1"/>
    <property type="molecule type" value="Genomic_DNA"/>
</dbReference>
<reference evidence="4 5" key="1">
    <citation type="submission" date="2017-09" db="EMBL/GenBank/DDBJ databases">
        <authorList>
            <person name="Ehlers B."/>
            <person name="Leendertz F.H."/>
        </authorList>
    </citation>
    <scope>NUCLEOTIDE SEQUENCE [LARGE SCALE GENOMIC DNA]</scope>
    <source>
        <strain evidence="4 5">DSM 18289</strain>
    </source>
</reference>
<proteinExistence type="predicted"/>
<dbReference type="OrthoDB" id="9807414at2"/>
<evidence type="ECO:0000259" key="2">
    <source>
        <dbReference type="Pfam" id="PF00534"/>
    </source>
</evidence>
<dbReference type="PANTHER" id="PTHR46401:SF2">
    <property type="entry name" value="GLYCOSYLTRANSFERASE WBBK-RELATED"/>
    <property type="match status" value="1"/>
</dbReference>
<evidence type="ECO:0000256" key="1">
    <source>
        <dbReference type="ARBA" id="ARBA00022679"/>
    </source>
</evidence>
<evidence type="ECO:0000259" key="3">
    <source>
        <dbReference type="Pfam" id="PF13439"/>
    </source>
</evidence>
<dbReference type="InterPro" id="IPR001296">
    <property type="entry name" value="Glyco_trans_1"/>
</dbReference>
<dbReference type="GO" id="GO:0009103">
    <property type="term" value="P:lipopolysaccharide biosynthetic process"/>
    <property type="evidence" value="ECO:0007669"/>
    <property type="project" value="TreeGrafter"/>
</dbReference>
<feature type="domain" description="Glycosyltransferase subfamily 4-like N-terminal" evidence="3">
    <location>
        <begin position="62"/>
        <end position="167"/>
    </location>
</feature>
<organism evidence="4 5">
    <name type="scientific">Cohaesibacter gelatinilyticus</name>
    <dbReference type="NCBI Taxonomy" id="372072"/>
    <lineage>
        <taxon>Bacteria</taxon>
        <taxon>Pseudomonadati</taxon>
        <taxon>Pseudomonadota</taxon>
        <taxon>Alphaproteobacteria</taxon>
        <taxon>Hyphomicrobiales</taxon>
        <taxon>Cohaesibacteraceae</taxon>
    </lineage>
</organism>
<name>A0A285PIM5_9HYPH</name>
<dbReference type="CDD" id="cd03801">
    <property type="entry name" value="GT4_PimA-like"/>
    <property type="match status" value="1"/>
</dbReference>
<evidence type="ECO:0000313" key="5">
    <source>
        <dbReference type="Proteomes" id="UP000219439"/>
    </source>
</evidence>
<dbReference type="PANTHER" id="PTHR46401">
    <property type="entry name" value="GLYCOSYLTRANSFERASE WBBK-RELATED"/>
    <property type="match status" value="1"/>
</dbReference>
<keyword evidence="1 4" id="KW-0808">Transferase</keyword>
<dbReference type="GO" id="GO:0016757">
    <property type="term" value="F:glycosyltransferase activity"/>
    <property type="evidence" value="ECO:0007669"/>
    <property type="project" value="InterPro"/>
</dbReference>